<organism evidence="3 4">
    <name type="scientific">Oryzomonas rubra</name>
    <dbReference type="NCBI Taxonomy" id="2509454"/>
    <lineage>
        <taxon>Bacteria</taxon>
        <taxon>Pseudomonadati</taxon>
        <taxon>Thermodesulfobacteriota</taxon>
        <taxon>Desulfuromonadia</taxon>
        <taxon>Geobacterales</taxon>
        <taxon>Geobacteraceae</taxon>
        <taxon>Oryzomonas</taxon>
    </lineage>
</organism>
<dbReference type="AlphaFoldDB" id="A0A5A9XG24"/>
<dbReference type="InterPro" id="IPR006016">
    <property type="entry name" value="UspA"/>
</dbReference>
<evidence type="ECO:0000313" key="3">
    <source>
        <dbReference type="EMBL" id="KAA0892152.1"/>
    </source>
</evidence>
<dbReference type="Pfam" id="PF00582">
    <property type="entry name" value="Usp"/>
    <property type="match status" value="1"/>
</dbReference>
<dbReference type="SUPFAM" id="SSF52402">
    <property type="entry name" value="Adenine nucleotide alpha hydrolases-like"/>
    <property type="match status" value="1"/>
</dbReference>
<dbReference type="Proteomes" id="UP000324298">
    <property type="component" value="Unassembled WGS sequence"/>
</dbReference>
<comment type="caution">
    <text evidence="3">The sequence shown here is derived from an EMBL/GenBank/DDBJ whole genome shotgun (WGS) entry which is preliminary data.</text>
</comment>
<dbReference type="InterPro" id="IPR014729">
    <property type="entry name" value="Rossmann-like_a/b/a_fold"/>
</dbReference>
<evidence type="ECO:0000313" key="4">
    <source>
        <dbReference type="Proteomes" id="UP000324298"/>
    </source>
</evidence>
<protein>
    <submittedName>
        <fullName evidence="3">Universal stress protein</fullName>
    </submittedName>
</protein>
<name>A0A5A9XG24_9BACT</name>
<dbReference type="RefSeq" id="WP_149307089.1">
    <property type="nucleotide sequence ID" value="NZ_SRSD01000004.1"/>
</dbReference>
<accession>A0A5A9XG24</accession>
<dbReference type="Gene3D" id="3.40.50.620">
    <property type="entry name" value="HUPs"/>
    <property type="match status" value="1"/>
</dbReference>
<evidence type="ECO:0000259" key="2">
    <source>
        <dbReference type="Pfam" id="PF00582"/>
    </source>
</evidence>
<evidence type="ECO:0000256" key="1">
    <source>
        <dbReference type="ARBA" id="ARBA00008791"/>
    </source>
</evidence>
<sequence length="144" mass="15737">MHKKILLAYDGTEEGRVALLECADIAHLLRAETHLLAVMRMPSGVFLAEGFVPETVMEQEQRHIQSTIDDGVALLREGGGSAYGHLAYGEPVEEICRLAAELEVDLIVLGHRKQTSFASRWWKGSVGISLLERAPCSILVAVGD</sequence>
<dbReference type="CDD" id="cd00293">
    <property type="entry name" value="USP-like"/>
    <property type="match status" value="1"/>
</dbReference>
<dbReference type="OrthoDB" id="9788959at2"/>
<proteinExistence type="inferred from homology"/>
<comment type="similarity">
    <text evidence="1">Belongs to the universal stress protein A family.</text>
</comment>
<feature type="domain" description="UspA" evidence="2">
    <location>
        <begin position="1"/>
        <end position="140"/>
    </location>
</feature>
<dbReference type="PANTHER" id="PTHR46268:SF6">
    <property type="entry name" value="UNIVERSAL STRESS PROTEIN UP12"/>
    <property type="match status" value="1"/>
</dbReference>
<keyword evidence="4" id="KW-1185">Reference proteome</keyword>
<dbReference type="EMBL" id="SRSD01000004">
    <property type="protein sequence ID" value="KAA0892152.1"/>
    <property type="molecule type" value="Genomic_DNA"/>
</dbReference>
<gene>
    <name evidence="3" type="ORF">ET418_08085</name>
</gene>
<dbReference type="PANTHER" id="PTHR46268">
    <property type="entry name" value="STRESS RESPONSE PROTEIN NHAX"/>
    <property type="match status" value="1"/>
</dbReference>
<reference evidence="3 4" key="1">
    <citation type="submission" date="2019-04" db="EMBL/GenBank/DDBJ databases">
        <title>Geobacter ruber sp. nov., ferric-reducing bacteria isolated from paddy soil.</title>
        <authorList>
            <person name="Xu Z."/>
            <person name="Masuda Y."/>
            <person name="Itoh H."/>
            <person name="Senoo K."/>
        </authorList>
    </citation>
    <scope>NUCLEOTIDE SEQUENCE [LARGE SCALE GENOMIC DNA]</scope>
    <source>
        <strain evidence="3 4">Red88</strain>
    </source>
</reference>